<protein>
    <submittedName>
        <fullName evidence="3">Uncharacterized protein</fullName>
    </submittedName>
</protein>
<evidence type="ECO:0000313" key="3">
    <source>
        <dbReference type="WBParaSite" id="jg24366"/>
    </source>
</evidence>
<organism evidence="2 3">
    <name type="scientific">Ditylenchus dipsaci</name>
    <dbReference type="NCBI Taxonomy" id="166011"/>
    <lineage>
        <taxon>Eukaryota</taxon>
        <taxon>Metazoa</taxon>
        <taxon>Ecdysozoa</taxon>
        <taxon>Nematoda</taxon>
        <taxon>Chromadorea</taxon>
        <taxon>Rhabditida</taxon>
        <taxon>Tylenchina</taxon>
        <taxon>Tylenchomorpha</taxon>
        <taxon>Sphaerularioidea</taxon>
        <taxon>Anguinidae</taxon>
        <taxon>Anguininae</taxon>
        <taxon>Ditylenchus</taxon>
    </lineage>
</organism>
<sequence length="212" mass="24128">MFTQGSAGSVIGEYGSSHSSLRRCTSKRFAKVKYLRSLRRRRNGLDSPWGDCEKDTGSFPREILLYSRVEHGYLLFGCLTETVDKSRKIVCDASFKYRPQDTYQVYRVFCFVGETHCNATWHYSDAKEGSESCDKMWSKLSEALEAYFDDVGQLVGVKAKRARDVRKNKDESDDSSESDSDSDDEQVALIEQDAKELLSFIEVGTKSFDHSK</sequence>
<accession>A0A915DX08</accession>
<dbReference type="Proteomes" id="UP000887574">
    <property type="component" value="Unplaced"/>
</dbReference>
<dbReference type="WBParaSite" id="jg24366">
    <property type="protein sequence ID" value="jg24366"/>
    <property type="gene ID" value="jg24366"/>
</dbReference>
<feature type="region of interest" description="Disordered" evidence="1">
    <location>
        <begin position="164"/>
        <end position="187"/>
    </location>
</feature>
<reference evidence="3" key="1">
    <citation type="submission" date="2022-11" db="UniProtKB">
        <authorList>
            <consortium name="WormBaseParasite"/>
        </authorList>
    </citation>
    <scope>IDENTIFICATION</scope>
</reference>
<proteinExistence type="predicted"/>
<evidence type="ECO:0000256" key="1">
    <source>
        <dbReference type="SAM" id="MobiDB-lite"/>
    </source>
</evidence>
<dbReference type="AlphaFoldDB" id="A0A915DX08"/>
<name>A0A915DX08_9BILA</name>
<feature type="compositionally biased region" description="Acidic residues" evidence="1">
    <location>
        <begin position="171"/>
        <end position="186"/>
    </location>
</feature>
<evidence type="ECO:0000313" key="2">
    <source>
        <dbReference type="Proteomes" id="UP000887574"/>
    </source>
</evidence>
<keyword evidence="2" id="KW-1185">Reference proteome</keyword>